<protein>
    <submittedName>
        <fullName evidence="4">Oxidoreductase</fullName>
    </submittedName>
</protein>
<dbReference type="Pfam" id="PF05368">
    <property type="entry name" value="NmrA"/>
    <property type="match status" value="1"/>
</dbReference>
<dbReference type="EMBL" id="JBFCZG010000004">
    <property type="protein sequence ID" value="KAL3423131.1"/>
    <property type="molecule type" value="Genomic_DNA"/>
</dbReference>
<reference evidence="4 5" key="1">
    <citation type="submission" date="2024-06" db="EMBL/GenBank/DDBJ databases">
        <title>Complete genome of Phlyctema vagabunda strain 19-DSS-EL-015.</title>
        <authorList>
            <person name="Fiorenzani C."/>
        </authorList>
    </citation>
    <scope>NUCLEOTIDE SEQUENCE [LARGE SCALE GENOMIC DNA]</scope>
    <source>
        <strain evidence="4 5">19-DSS-EL-015</strain>
    </source>
</reference>
<evidence type="ECO:0000256" key="2">
    <source>
        <dbReference type="ARBA" id="ARBA00023002"/>
    </source>
</evidence>
<name>A0ABR4PIH9_9HELO</name>
<evidence type="ECO:0000313" key="4">
    <source>
        <dbReference type="EMBL" id="KAL3423131.1"/>
    </source>
</evidence>
<dbReference type="CDD" id="cd05259">
    <property type="entry name" value="PCBER_SDR_a"/>
    <property type="match status" value="1"/>
</dbReference>
<evidence type="ECO:0000256" key="1">
    <source>
        <dbReference type="ARBA" id="ARBA00022857"/>
    </source>
</evidence>
<dbReference type="InterPro" id="IPR008030">
    <property type="entry name" value="NmrA-like"/>
</dbReference>
<dbReference type="InterPro" id="IPR045312">
    <property type="entry name" value="PCBER-like"/>
</dbReference>
<dbReference type="Gene3D" id="3.90.25.10">
    <property type="entry name" value="UDP-galactose 4-epimerase, domain 1"/>
    <property type="match status" value="1"/>
</dbReference>
<dbReference type="PANTHER" id="PTHR47706:SF1">
    <property type="entry name" value="CIPA-LIKE, PUTATIVE (AFU_ORTHOLOGUE AFUA_1G12460)-RELATED"/>
    <property type="match status" value="1"/>
</dbReference>
<keyword evidence="2" id="KW-0560">Oxidoreductase</keyword>
<gene>
    <name evidence="4" type="ORF">PVAG01_04878</name>
</gene>
<dbReference type="SUPFAM" id="SSF51735">
    <property type="entry name" value="NAD(P)-binding Rossmann-fold domains"/>
    <property type="match status" value="1"/>
</dbReference>
<dbReference type="Proteomes" id="UP001629113">
    <property type="component" value="Unassembled WGS sequence"/>
</dbReference>
<evidence type="ECO:0000259" key="3">
    <source>
        <dbReference type="Pfam" id="PF05368"/>
    </source>
</evidence>
<sequence>MSPIKNVTLAGATGSLGPAILTALLESKLFEVTVWTRLGSTHKFPDGVRVKSIDYASESSMLEALTGQDALVSTLNHFGLSVQKLMIDACVRAGVQRFIPSEFGCDTENARIRTIPFFAHKLTVEEHLREQAAANPAFSYTLVFTAAFLDWGLDTGFLVDVKGRRAALQDGGDVLVTTTNLSTIGQAVVRILSRPAQTANRAVRIKSADLTQNQIIAIAKKIDPTAQWETTVSNTEEAERQALESLGEGALDDSALAPFLYRGLFGAGYGSHFEKNDNELLGIKLLTDTEVEAVVRNVMNA</sequence>
<feature type="domain" description="NmrA-like" evidence="3">
    <location>
        <begin position="5"/>
        <end position="221"/>
    </location>
</feature>
<dbReference type="InterPro" id="IPR051609">
    <property type="entry name" value="NmrA/Isoflavone_reductase-like"/>
</dbReference>
<organism evidence="4 5">
    <name type="scientific">Phlyctema vagabunda</name>
    <dbReference type="NCBI Taxonomy" id="108571"/>
    <lineage>
        <taxon>Eukaryota</taxon>
        <taxon>Fungi</taxon>
        <taxon>Dikarya</taxon>
        <taxon>Ascomycota</taxon>
        <taxon>Pezizomycotina</taxon>
        <taxon>Leotiomycetes</taxon>
        <taxon>Helotiales</taxon>
        <taxon>Dermateaceae</taxon>
        <taxon>Phlyctema</taxon>
    </lineage>
</organism>
<accession>A0ABR4PIH9</accession>
<keyword evidence="5" id="KW-1185">Reference proteome</keyword>
<keyword evidence="1" id="KW-0521">NADP</keyword>
<dbReference type="InterPro" id="IPR036291">
    <property type="entry name" value="NAD(P)-bd_dom_sf"/>
</dbReference>
<proteinExistence type="predicted"/>
<evidence type="ECO:0000313" key="5">
    <source>
        <dbReference type="Proteomes" id="UP001629113"/>
    </source>
</evidence>
<dbReference type="Gene3D" id="3.40.50.720">
    <property type="entry name" value="NAD(P)-binding Rossmann-like Domain"/>
    <property type="match status" value="1"/>
</dbReference>
<dbReference type="PANTHER" id="PTHR47706">
    <property type="entry name" value="NMRA-LIKE FAMILY PROTEIN"/>
    <property type="match status" value="1"/>
</dbReference>
<comment type="caution">
    <text evidence="4">The sequence shown here is derived from an EMBL/GenBank/DDBJ whole genome shotgun (WGS) entry which is preliminary data.</text>
</comment>